<dbReference type="AlphaFoldDB" id="A0AAW3SMV9"/>
<protein>
    <submittedName>
        <fullName evidence="2">HNH endonuclease</fullName>
    </submittedName>
</protein>
<reference evidence="2 3" key="1">
    <citation type="submission" date="2020-07" db="EMBL/GenBank/DDBJ databases">
        <title>Characterization of Pectobacterium aroidearum strains causing soft rot on Amorphophallus konjac.</title>
        <authorList>
            <person name="Xie H."/>
        </authorList>
    </citation>
    <scope>NUCLEOTIDE SEQUENCE [LARGE SCALE GENOMIC DNA]</scope>
    <source>
        <strain evidence="2 3">MY7</strain>
    </source>
</reference>
<dbReference type="EMBL" id="JACERJ010000001">
    <property type="protein sequence ID" value="MBA5202216.1"/>
    <property type="molecule type" value="Genomic_DNA"/>
</dbReference>
<dbReference type="Pfam" id="PF13391">
    <property type="entry name" value="HNH_2"/>
    <property type="match status" value="1"/>
</dbReference>
<evidence type="ECO:0000259" key="1">
    <source>
        <dbReference type="Pfam" id="PF13391"/>
    </source>
</evidence>
<dbReference type="InterPro" id="IPR003615">
    <property type="entry name" value="HNH_nuc"/>
</dbReference>
<name>A0AAW3SMV9_9GAMM</name>
<feature type="domain" description="HNH nuclease" evidence="1">
    <location>
        <begin position="194"/>
        <end position="246"/>
    </location>
</feature>
<dbReference type="GO" id="GO:0004519">
    <property type="term" value="F:endonuclease activity"/>
    <property type="evidence" value="ECO:0007669"/>
    <property type="project" value="UniProtKB-KW"/>
</dbReference>
<dbReference type="RefSeq" id="WP_181844243.1">
    <property type="nucleotide sequence ID" value="NZ_JACERJ010000001.1"/>
</dbReference>
<accession>A0AAW3SMV9</accession>
<dbReference type="Proteomes" id="UP000557749">
    <property type="component" value="Unassembled WGS sequence"/>
</dbReference>
<proteinExistence type="predicted"/>
<keyword evidence="2" id="KW-0255">Endonuclease</keyword>
<comment type="caution">
    <text evidence="2">The sequence shown here is derived from an EMBL/GenBank/DDBJ whole genome shotgun (WGS) entry which is preliminary data.</text>
</comment>
<evidence type="ECO:0000313" key="2">
    <source>
        <dbReference type="EMBL" id="MBA5202216.1"/>
    </source>
</evidence>
<gene>
    <name evidence="2" type="ORF">H2Y57_00670</name>
</gene>
<keyword evidence="2" id="KW-0378">Hydrolase</keyword>
<evidence type="ECO:0000313" key="3">
    <source>
        <dbReference type="Proteomes" id="UP000557749"/>
    </source>
</evidence>
<keyword evidence="2" id="KW-0540">Nuclease</keyword>
<sequence>MNFFWVNLGTSFKEVKEYGFLWAPKYATNAKGKEVKNAGWEPMSKIKSGDVIFCYRDWKVNLILRATSDSYNAGRPENRKFSAWEVEGWKVDISYEELASPIDIREFKEEFIELYNDCCHPKVFNKRGLCTQIYMSSLSIHAGLYLIDKIEGLELDILLGEGTKKEYERKILAKARVGQGEYRRDLLDLWEDKCAVTGVDRKDLLIASHIYPWCLSEDEDKINKFNGLLLSPALDRLFDKGLISFNDNGNILIKDTLSDEILCKLGVSNELKISLIKEENKKFLRMHRELYGFK</sequence>
<organism evidence="2 3">
    <name type="scientific">Pectobacterium aroidearum</name>
    <dbReference type="NCBI Taxonomy" id="1201031"/>
    <lineage>
        <taxon>Bacteria</taxon>
        <taxon>Pseudomonadati</taxon>
        <taxon>Pseudomonadota</taxon>
        <taxon>Gammaproteobacteria</taxon>
        <taxon>Enterobacterales</taxon>
        <taxon>Pectobacteriaceae</taxon>
        <taxon>Pectobacterium</taxon>
    </lineage>
</organism>